<dbReference type="SMART" id="SM00220">
    <property type="entry name" value="S_TKc"/>
    <property type="match status" value="1"/>
</dbReference>
<proteinExistence type="inferred from homology"/>
<dbReference type="InterPro" id="IPR008271">
    <property type="entry name" value="Ser/Thr_kinase_AS"/>
</dbReference>
<dbReference type="InterPro" id="IPR000719">
    <property type="entry name" value="Prot_kinase_dom"/>
</dbReference>
<dbReference type="GeneID" id="101846645"/>
<evidence type="ECO:0000259" key="10">
    <source>
        <dbReference type="PROSITE" id="PS50011"/>
    </source>
</evidence>
<reference evidence="12" key="1">
    <citation type="submission" date="2025-08" db="UniProtKB">
        <authorList>
            <consortium name="RefSeq"/>
        </authorList>
    </citation>
    <scope>IDENTIFICATION</scope>
</reference>
<keyword evidence="1" id="KW-0808">Transferase</keyword>
<dbReference type="Proteomes" id="UP000694888">
    <property type="component" value="Unplaced"/>
</dbReference>
<dbReference type="GO" id="GO:0016301">
    <property type="term" value="F:kinase activity"/>
    <property type="evidence" value="ECO:0007669"/>
    <property type="project" value="UniProtKB-KW"/>
</dbReference>
<feature type="region of interest" description="Disordered" evidence="9">
    <location>
        <begin position="1"/>
        <end position="21"/>
    </location>
</feature>
<protein>
    <recommendedName>
        <fullName evidence="6">mitogen-activated protein kinase kinase</fullName>
        <ecNumber evidence="6">2.7.12.2</ecNumber>
    </recommendedName>
</protein>
<keyword evidence="2 7" id="KW-0547">Nucleotide-binding</keyword>
<feature type="region of interest" description="Disordered" evidence="9">
    <location>
        <begin position="33"/>
        <end position="61"/>
    </location>
</feature>
<name>A0ABM0ZY60_APLCA</name>
<dbReference type="EC" id="2.7.12.2" evidence="6"/>
<dbReference type="InterPro" id="IPR011009">
    <property type="entry name" value="Kinase-like_dom_sf"/>
</dbReference>
<dbReference type="Gene3D" id="1.10.510.10">
    <property type="entry name" value="Transferase(Phosphotransferase) domain 1"/>
    <property type="match status" value="1"/>
</dbReference>
<evidence type="ECO:0000256" key="1">
    <source>
        <dbReference type="ARBA" id="ARBA00022679"/>
    </source>
</evidence>
<evidence type="ECO:0000256" key="2">
    <source>
        <dbReference type="ARBA" id="ARBA00022741"/>
    </source>
</evidence>
<accession>A0ABM0ZY60</accession>
<evidence type="ECO:0000256" key="3">
    <source>
        <dbReference type="ARBA" id="ARBA00022777"/>
    </source>
</evidence>
<evidence type="ECO:0000256" key="9">
    <source>
        <dbReference type="SAM" id="MobiDB-lite"/>
    </source>
</evidence>
<evidence type="ECO:0000256" key="4">
    <source>
        <dbReference type="ARBA" id="ARBA00022840"/>
    </source>
</evidence>
<gene>
    <name evidence="12" type="primary">LOC101846645</name>
</gene>
<dbReference type="Pfam" id="PF00069">
    <property type="entry name" value="Pkinase"/>
    <property type="match status" value="1"/>
</dbReference>
<evidence type="ECO:0000256" key="8">
    <source>
        <dbReference type="RuleBase" id="RU000304"/>
    </source>
</evidence>
<dbReference type="PROSITE" id="PS00108">
    <property type="entry name" value="PROTEIN_KINASE_ST"/>
    <property type="match status" value="1"/>
</dbReference>
<dbReference type="PANTHER" id="PTHR48013">
    <property type="entry name" value="DUAL SPECIFICITY MITOGEN-ACTIVATED PROTEIN KINASE KINASE 5-RELATED"/>
    <property type="match status" value="1"/>
</dbReference>
<evidence type="ECO:0000313" key="12">
    <source>
        <dbReference type="RefSeq" id="XP_012936929.1"/>
    </source>
</evidence>
<keyword evidence="4 7" id="KW-0067">ATP-binding</keyword>
<dbReference type="SUPFAM" id="SSF56112">
    <property type="entry name" value="Protein kinase-like (PK-like)"/>
    <property type="match status" value="1"/>
</dbReference>
<feature type="binding site" evidence="7">
    <location>
        <position position="109"/>
    </location>
    <ligand>
        <name>ATP</name>
        <dbReference type="ChEBI" id="CHEBI:30616"/>
    </ligand>
</feature>
<comment type="similarity">
    <text evidence="5">Belongs to the protein kinase superfamily. STE Ser/Thr protein kinase family. MAP kinase kinase subfamily.</text>
</comment>
<evidence type="ECO:0000256" key="7">
    <source>
        <dbReference type="PROSITE-ProRule" id="PRU10141"/>
    </source>
</evidence>
<evidence type="ECO:0000313" key="11">
    <source>
        <dbReference type="Proteomes" id="UP000694888"/>
    </source>
</evidence>
<feature type="domain" description="Protein kinase" evidence="10">
    <location>
        <begin position="80"/>
        <end position="341"/>
    </location>
</feature>
<organism evidence="11 12">
    <name type="scientific">Aplysia californica</name>
    <name type="common">California sea hare</name>
    <dbReference type="NCBI Taxonomy" id="6500"/>
    <lineage>
        <taxon>Eukaryota</taxon>
        <taxon>Metazoa</taxon>
        <taxon>Spiralia</taxon>
        <taxon>Lophotrochozoa</taxon>
        <taxon>Mollusca</taxon>
        <taxon>Gastropoda</taxon>
        <taxon>Heterobranchia</taxon>
        <taxon>Euthyneura</taxon>
        <taxon>Tectipleura</taxon>
        <taxon>Aplysiida</taxon>
        <taxon>Aplysioidea</taxon>
        <taxon>Aplysiidae</taxon>
        <taxon>Aplysia</taxon>
    </lineage>
</organism>
<keyword evidence="11" id="KW-1185">Reference proteome</keyword>
<dbReference type="InterPro" id="IPR017441">
    <property type="entry name" value="Protein_kinase_ATP_BS"/>
</dbReference>
<keyword evidence="3 12" id="KW-0418">Kinase</keyword>
<dbReference type="PROSITE" id="PS50011">
    <property type="entry name" value="PROTEIN_KINASE_DOM"/>
    <property type="match status" value="1"/>
</dbReference>
<dbReference type="PROSITE" id="PS00107">
    <property type="entry name" value="PROTEIN_KINASE_ATP"/>
    <property type="match status" value="1"/>
</dbReference>
<dbReference type="RefSeq" id="XP_012936929.1">
    <property type="nucleotide sequence ID" value="XM_013081475.2"/>
</dbReference>
<dbReference type="Gene3D" id="3.30.200.20">
    <property type="entry name" value="Phosphorylase Kinase, domain 1"/>
    <property type="match status" value="1"/>
</dbReference>
<evidence type="ECO:0000256" key="6">
    <source>
        <dbReference type="ARBA" id="ARBA00038999"/>
    </source>
</evidence>
<evidence type="ECO:0000256" key="5">
    <source>
        <dbReference type="ARBA" id="ARBA00038035"/>
    </source>
</evidence>
<sequence>MQEITNDSGLLGSIKHSGPRGRVRMMNRRGRKKFLGEGIKMPDEKETENQALTQPPRPDLDSRATLTISGQKFECDASDLEHRKFLGRGAYGVVEEMVHRPSNTVLAVKRIMATVNNQEQKRLLMDLDINMRSGSCEFTVEFYGALFREGDVWICMEVMEASLDHFYKKLKANKERIPENVMAKIAKSVVQALQYLHTELHVIHRDVKPSNILINKAGAVKICDFGISGYLVDSIAKTKDAGCRPYMAPERINPDQTGNGYDIKSDVWSLGITLMELATGEFPYSKWESPFQQIKQVVMEASPKLPTDQFSAEFCDFIAKCLNKDYKLRWNYTELLEHPFVVNQEDVDMAAYVNEVIEKYGNLNETSN</sequence>
<dbReference type="PANTHER" id="PTHR48013:SF11">
    <property type="entry name" value="LICORNE"/>
    <property type="match status" value="1"/>
</dbReference>
<keyword evidence="8" id="KW-0723">Serine/threonine-protein kinase</keyword>